<keyword evidence="1" id="KW-0812">Transmembrane</keyword>
<comment type="caution">
    <text evidence="2">The sequence shown here is derived from an EMBL/GenBank/DDBJ whole genome shotgun (WGS) entry which is preliminary data.</text>
</comment>
<keyword evidence="3" id="KW-1185">Reference proteome</keyword>
<gene>
    <name evidence="2" type="ORF">OGAPHI_002730</name>
</gene>
<keyword evidence="1" id="KW-1133">Transmembrane helix</keyword>
<dbReference type="EMBL" id="JAEUBE010000158">
    <property type="protein sequence ID" value="KAH3668975.1"/>
    <property type="molecule type" value="Genomic_DNA"/>
</dbReference>
<accession>A0A9P8T896</accession>
<dbReference type="GeneID" id="70234697"/>
<dbReference type="Proteomes" id="UP000769157">
    <property type="component" value="Unassembled WGS sequence"/>
</dbReference>
<reference evidence="2" key="1">
    <citation type="journal article" date="2021" name="Open Biol.">
        <title>Shared evolutionary footprints suggest mitochondrial oxidative damage underlies multiple complex I losses in fungi.</title>
        <authorList>
            <person name="Schikora-Tamarit M.A."/>
            <person name="Marcet-Houben M."/>
            <person name="Nosek J."/>
            <person name="Gabaldon T."/>
        </authorList>
    </citation>
    <scope>NUCLEOTIDE SEQUENCE</scope>
    <source>
        <strain evidence="2">CBS6075</strain>
    </source>
</reference>
<keyword evidence="1" id="KW-0472">Membrane</keyword>
<organism evidence="2 3">
    <name type="scientific">Ogataea philodendri</name>
    <dbReference type="NCBI Taxonomy" id="1378263"/>
    <lineage>
        <taxon>Eukaryota</taxon>
        <taxon>Fungi</taxon>
        <taxon>Dikarya</taxon>
        <taxon>Ascomycota</taxon>
        <taxon>Saccharomycotina</taxon>
        <taxon>Pichiomycetes</taxon>
        <taxon>Pichiales</taxon>
        <taxon>Pichiaceae</taxon>
        <taxon>Ogataea</taxon>
    </lineage>
</organism>
<evidence type="ECO:0000313" key="3">
    <source>
        <dbReference type="Proteomes" id="UP000769157"/>
    </source>
</evidence>
<reference evidence="2" key="2">
    <citation type="submission" date="2021-01" db="EMBL/GenBank/DDBJ databases">
        <authorList>
            <person name="Schikora-Tamarit M.A."/>
        </authorList>
    </citation>
    <scope>NUCLEOTIDE SEQUENCE</scope>
    <source>
        <strain evidence="2">CBS6075</strain>
    </source>
</reference>
<dbReference type="AlphaFoldDB" id="A0A9P8T896"/>
<evidence type="ECO:0000313" key="2">
    <source>
        <dbReference type="EMBL" id="KAH3668975.1"/>
    </source>
</evidence>
<proteinExistence type="predicted"/>
<evidence type="ECO:0000256" key="1">
    <source>
        <dbReference type="SAM" id="Phobius"/>
    </source>
</evidence>
<name>A0A9P8T896_9ASCO</name>
<dbReference type="RefSeq" id="XP_046063389.1">
    <property type="nucleotide sequence ID" value="XM_046203632.1"/>
</dbReference>
<sequence length="102" mass="10986">MNAPNVNVKHSQAVPHWLQSLATSLVLMGVVSVNALYPPPNAACPRIRFWDLSQCASKIITAAIAGIELVDWSLKGPPYLTRLSIAILNNSPAFLALLFCCA</sequence>
<protein>
    <submittedName>
        <fullName evidence="2">Uncharacterized protein</fullName>
    </submittedName>
</protein>
<feature type="transmembrane region" description="Helical" evidence="1">
    <location>
        <begin position="17"/>
        <end position="37"/>
    </location>
</feature>